<keyword evidence="3" id="KW-0223">Dioxygenase</keyword>
<protein>
    <submittedName>
        <fullName evidence="3">Glyoxalase/bleomycin resistance protein/dioxygenase</fullName>
    </submittedName>
</protein>
<keyword evidence="1" id="KW-0479">Metal-binding</keyword>
<dbReference type="EMBL" id="AAUJ02000001">
    <property type="protein sequence ID" value="EED65075.1"/>
    <property type="molecule type" value="Genomic_DNA"/>
</dbReference>
<dbReference type="PROSITE" id="PS51819">
    <property type="entry name" value="VOC"/>
    <property type="match status" value="1"/>
</dbReference>
<dbReference type="CDD" id="cd07257">
    <property type="entry name" value="THT_oxygenase_C"/>
    <property type="match status" value="1"/>
</dbReference>
<reference evidence="3 4" key="1">
    <citation type="journal article" date="2004" name="Appl. Environ. Microbiol.">
        <title>Mineralization of individual congeners of linear alkylbenzenesulfonate by defined pairs of heterotrophic bacteria.</title>
        <authorList>
            <person name="Schleheck D."/>
            <person name="Knepper T.P."/>
            <person name="Fischer K."/>
            <person name="Cook A.M."/>
        </authorList>
    </citation>
    <scope>NUCLEOTIDE SEQUENCE [LARGE SCALE GENOMIC DNA]</scope>
    <source>
        <strain evidence="4">DSM 14576 / KF-1</strain>
    </source>
</reference>
<evidence type="ECO:0000259" key="2">
    <source>
        <dbReference type="PROSITE" id="PS51819"/>
    </source>
</evidence>
<dbReference type="GO" id="GO:0051213">
    <property type="term" value="F:dioxygenase activity"/>
    <property type="evidence" value="ECO:0007669"/>
    <property type="project" value="UniProtKB-KW"/>
</dbReference>
<dbReference type="GO" id="GO:0004493">
    <property type="term" value="F:methylmalonyl-CoA epimerase activity"/>
    <property type="evidence" value="ECO:0007669"/>
    <property type="project" value="TreeGrafter"/>
</dbReference>
<sequence length="308" mass="34606">MNPPGHTDLEATERFYTDFGLTVAYRIENEIGFRPALARGYCYVACKASKPGLRAIAFNASERADLDIAARFPEASPVTAIGRDGGGDKVTLKSPDGLPFEIVHGIQPYEALEVRPVLKLNTGRIKRRRGEFQRPRLEPAAILRLGHVALLTNDFKRNFEWMQSRLGLRPSDIMYGKDEDDLVGSFMHLSGGGEWTDHHSLALFPDPHPRVHHFSFEVEDIDAQGMGNQWMSKQGWKHSWGIGRHIYGSQIFDYWFDPDGNIAEHFTDGDLVRPGCEPNFALLDDESLFAWGPPMQAAKFVNMAARHG</sequence>
<dbReference type="InterPro" id="IPR051785">
    <property type="entry name" value="MMCE/EMCE_epimerase"/>
</dbReference>
<organism evidence="3 4">
    <name type="scientific">Comamonas testosteroni (strain DSM 14576 / KF-1)</name>
    <name type="common">Pseudomonas testosteroni</name>
    <dbReference type="NCBI Taxonomy" id="399795"/>
    <lineage>
        <taxon>Bacteria</taxon>
        <taxon>Pseudomonadati</taxon>
        <taxon>Pseudomonadota</taxon>
        <taxon>Betaproteobacteria</taxon>
        <taxon>Burkholderiales</taxon>
        <taxon>Comamonadaceae</taxon>
        <taxon>Comamonas</taxon>
    </lineage>
</organism>
<dbReference type="PANTHER" id="PTHR43048">
    <property type="entry name" value="METHYLMALONYL-COA EPIMERASE"/>
    <property type="match status" value="1"/>
</dbReference>
<dbReference type="OrthoDB" id="8676366at2"/>
<proteinExistence type="predicted"/>
<comment type="caution">
    <text evidence="3">The sequence shown here is derived from an EMBL/GenBank/DDBJ whole genome shotgun (WGS) entry which is preliminary data.</text>
</comment>
<dbReference type="AlphaFoldDB" id="B7WQA4"/>
<dbReference type="GO" id="GO:0046872">
    <property type="term" value="F:metal ion binding"/>
    <property type="evidence" value="ECO:0007669"/>
    <property type="project" value="UniProtKB-KW"/>
</dbReference>
<evidence type="ECO:0000313" key="4">
    <source>
        <dbReference type="Proteomes" id="UP000003039"/>
    </source>
</evidence>
<feature type="domain" description="VOC" evidence="2">
    <location>
        <begin position="144"/>
        <end position="268"/>
    </location>
</feature>
<dbReference type="PANTHER" id="PTHR43048:SF3">
    <property type="entry name" value="METHYLMALONYL-COA EPIMERASE, MITOCHONDRIAL"/>
    <property type="match status" value="1"/>
</dbReference>
<dbReference type="GO" id="GO:0046491">
    <property type="term" value="P:L-methylmalonyl-CoA metabolic process"/>
    <property type="evidence" value="ECO:0007669"/>
    <property type="project" value="TreeGrafter"/>
</dbReference>
<dbReference type="InterPro" id="IPR037523">
    <property type="entry name" value="VOC_core"/>
</dbReference>
<dbReference type="InterPro" id="IPR004360">
    <property type="entry name" value="Glyas_Fos-R_dOase_dom"/>
</dbReference>
<keyword evidence="3" id="KW-0560">Oxidoreductase</keyword>
<dbReference type="InterPro" id="IPR029068">
    <property type="entry name" value="Glyas_Bleomycin-R_OHBP_Dase"/>
</dbReference>
<gene>
    <name evidence="3" type="ORF">CtesDRAFT_PD0021</name>
</gene>
<evidence type="ECO:0000313" key="3">
    <source>
        <dbReference type="EMBL" id="EED65075.1"/>
    </source>
</evidence>
<dbReference type="SUPFAM" id="SSF54593">
    <property type="entry name" value="Glyoxalase/Bleomycin resistance protein/Dihydroxybiphenyl dioxygenase"/>
    <property type="match status" value="1"/>
</dbReference>
<dbReference type="Proteomes" id="UP000003039">
    <property type="component" value="Unassembled WGS sequence"/>
</dbReference>
<evidence type="ECO:0000256" key="1">
    <source>
        <dbReference type="ARBA" id="ARBA00022723"/>
    </source>
</evidence>
<dbReference type="Gene3D" id="3.10.180.10">
    <property type="entry name" value="2,3-Dihydroxybiphenyl 1,2-Dioxygenase, domain 1"/>
    <property type="match status" value="2"/>
</dbReference>
<dbReference type="Pfam" id="PF00903">
    <property type="entry name" value="Glyoxalase"/>
    <property type="match status" value="1"/>
</dbReference>
<name>B7WQA4_COMTK</name>
<accession>B7WQA4</accession>
<dbReference type="eggNOG" id="COG0346">
    <property type="taxonomic scope" value="Bacteria"/>
</dbReference>